<organism evidence="1 2">
    <name type="scientific">Bacillus toyonensis</name>
    <dbReference type="NCBI Taxonomy" id="155322"/>
    <lineage>
        <taxon>Bacteria</taxon>
        <taxon>Bacillati</taxon>
        <taxon>Bacillota</taxon>
        <taxon>Bacilli</taxon>
        <taxon>Bacillales</taxon>
        <taxon>Bacillaceae</taxon>
        <taxon>Bacillus</taxon>
        <taxon>Bacillus cereus group</taxon>
    </lineage>
</organism>
<dbReference type="EMBL" id="NUAJ01000009">
    <property type="protein sequence ID" value="PEN55198.1"/>
    <property type="molecule type" value="Genomic_DNA"/>
</dbReference>
<proteinExistence type="predicted"/>
<evidence type="ECO:0000313" key="2">
    <source>
        <dbReference type="Proteomes" id="UP000220934"/>
    </source>
</evidence>
<name>A0AB36SNG9_9BACI</name>
<accession>A0AB36SNG9</accession>
<dbReference type="AlphaFoldDB" id="A0AB36SNG9"/>
<sequence>MAKNIFMLRTKPEKIERFESFIEDKFIAIGWSKTGDLTGASTDVIREKLSSAYPSYEGQSFRTNFSMVNTFVNVMNAGDIVLVRKNGMVHIGEINEYTWKKDYIEDYMPHTRSVTWLNEVPFEEFNAKIQSLLKNIRTVCRFNGTWEEAEIEQYITGEKPKTTKLEDSEDLLKESLETLKYLMKNSEDETVRLEATKEILKLINK</sequence>
<gene>
    <name evidence="1" type="ORF">CN596_11535</name>
</gene>
<dbReference type="Proteomes" id="UP000220934">
    <property type="component" value="Unassembled WGS sequence"/>
</dbReference>
<reference evidence="1 2" key="1">
    <citation type="submission" date="2017-09" db="EMBL/GenBank/DDBJ databases">
        <title>Large-scale bioinformatics analysis of Bacillus genomes uncovers conserved roles of natural products in bacterial physiology.</title>
        <authorList>
            <consortium name="Agbiome Team Llc"/>
            <person name="Bleich R.M."/>
            <person name="Kirk G.J."/>
            <person name="Santa Maria K.C."/>
            <person name="Allen S.E."/>
            <person name="Farag S."/>
            <person name="Shank E.A."/>
            <person name="Bowers A."/>
        </authorList>
    </citation>
    <scope>NUCLEOTIDE SEQUENCE [LARGE SCALE GENOMIC DNA]</scope>
    <source>
        <strain evidence="1 2">AFS027958</strain>
    </source>
</reference>
<dbReference type="RefSeq" id="WP_098060311.1">
    <property type="nucleotide sequence ID" value="NZ_CP126518.1"/>
</dbReference>
<evidence type="ECO:0000313" key="1">
    <source>
        <dbReference type="EMBL" id="PEN55198.1"/>
    </source>
</evidence>
<comment type="caution">
    <text evidence="1">The sequence shown here is derived from an EMBL/GenBank/DDBJ whole genome shotgun (WGS) entry which is preliminary data.</text>
</comment>
<protein>
    <submittedName>
        <fullName evidence="1">Uncharacterized protein</fullName>
    </submittedName>
</protein>